<sequence length="387" mass="41780">MNLQDVVDELAESLGRSVVVNDLAYRPLAASAQGDEIDRIRTVSLLQRATPQPYQAYLDELQVNTARQPMLIGLEEFGGRERLAVPIRDESGTVAILWLITGDLPPLTAADYAAIEAAGSLLRALLSADGEGAGEGTSRPAVLRRLLSADPATRRRAFSDAVTKRFLERGPGTVVRAVMVGPDRSHVERVAFGRHLGALRSPGFAFLGECGDALIVVGRAGDREALDETVRREAERYGMAVAAIGSAHHDRADDDLQNAVDQACTAAAIVSALPHLGPGADIGELGAWAMLSAVVGDRRQLAIFSPAAHRLCVEGDPLQRTTVETYLDVCGQVRDACELLHIHRTTLYYRLENMPEVVKAALDDGMQRSTLHLCLKLIRLWEATGRA</sequence>
<organism evidence="2 3">
    <name type="scientific">Herbiconiux flava</name>
    <dbReference type="NCBI Taxonomy" id="881268"/>
    <lineage>
        <taxon>Bacteria</taxon>
        <taxon>Bacillati</taxon>
        <taxon>Actinomycetota</taxon>
        <taxon>Actinomycetes</taxon>
        <taxon>Micrococcales</taxon>
        <taxon>Microbacteriaceae</taxon>
        <taxon>Herbiconiux</taxon>
    </lineage>
</organism>
<dbReference type="AlphaFoldDB" id="A0A852SSL1"/>
<reference evidence="2 3" key="1">
    <citation type="submission" date="2020-07" db="EMBL/GenBank/DDBJ databases">
        <title>Sequencing the genomes of 1000 actinobacteria strains.</title>
        <authorList>
            <person name="Klenk H.-P."/>
        </authorList>
    </citation>
    <scope>NUCLEOTIDE SEQUENCE [LARGE SCALE GENOMIC DNA]</scope>
    <source>
        <strain evidence="2 3">DSM 26474</strain>
    </source>
</reference>
<dbReference type="PANTHER" id="PTHR33744">
    <property type="entry name" value="CARBOHYDRATE DIACID REGULATOR"/>
    <property type="match status" value="1"/>
</dbReference>
<protein>
    <recommendedName>
        <fullName evidence="1">PucR C-terminal helix-turn-helix domain-containing protein</fullName>
    </recommendedName>
</protein>
<dbReference type="PANTHER" id="PTHR33744:SF17">
    <property type="entry name" value="CONSERVED PROTEIN"/>
    <property type="match status" value="1"/>
</dbReference>
<dbReference type="Gene3D" id="1.10.10.2840">
    <property type="entry name" value="PucR C-terminal helix-turn-helix domain"/>
    <property type="match status" value="1"/>
</dbReference>
<comment type="caution">
    <text evidence="2">The sequence shown here is derived from an EMBL/GenBank/DDBJ whole genome shotgun (WGS) entry which is preliminary data.</text>
</comment>
<dbReference type="Pfam" id="PF13556">
    <property type="entry name" value="HTH_30"/>
    <property type="match status" value="1"/>
</dbReference>
<dbReference type="EMBL" id="JACCBM010000001">
    <property type="protein sequence ID" value="NYD71762.1"/>
    <property type="molecule type" value="Genomic_DNA"/>
</dbReference>
<feature type="domain" description="PucR C-terminal helix-turn-helix" evidence="1">
    <location>
        <begin position="321"/>
        <end position="376"/>
    </location>
</feature>
<evidence type="ECO:0000313" key="2">
    <source>
        <dbReference type="EMBL" id="NYD71762.1"/>
    </source>
</evidence>
<name>A0A852SSL1_9MICO</name>
<keyword evidence="3" id="KW-1185">Reference proteome</keyword>
<proteinExistence type="predicted"/>
<evidence type="ECO:0000313" key="3">
    <source>
        <dbReference type="Proteomes" id="UP000549913"/>
    </source>
</evidence>
<dbReference type="RefSeq" id="WP_179548643.1">
    <property type="nucleotide sequence ID" value="NZ_BSEW01000002.1"/>
</dbReference>
<dbReference type="InterPro" id="IPR025736">
    <property type="entry name" value="PucR_C-HTH_dom"/>
</dbReference>
<gene>
    <name evidence="2" type="ORF">BJ984_002920</name>
</gene>
<accession>A0A852SSL1</accession>
<evidence type="ECO:0000259" key="1">
    <source>
        <dbReference type="Pfam" id="PF13556"/>
    </source>
</evidence>
<dbReference type="Proteomes" id="UP000549913">
    <property type="component" value="Unassembled WGS sequence"/>
</dbReference>
<dbReference type="InterPro" id="IPR042070">
    <property type="entry name" value="PucR_C-HTH_sf"/>
</dbReference>
<dbReference type="InterPro" id="IPR051448">
    <property type="entry name" value="CdaR-like_regulators"/>
</dbReference>